<sequence length="80" mass="8704">MHTCIAVLGFAAQPTHCALSRCNSAQIQLREMQFPPLLAGVDEAGVREQRSRKEGAHIAHHFSAMTWCRTSPDGTALASE</sequence>
<evidence type="ECO:0000313" key="2">
    <source>
        <dbReference type="Proteomes" id="UP001156670"/>
    </source>
</evidence>
<reference evidence="2" key="1">
    <citation type="journal article" date="2019" name="Int. J. Syst. Evol. Microbiol.">
        <title>The Global Catalogue of Microorganisms (GCM) 10K type strain sequencing project: providing services to taxonomists for standard genome sequencing and annotation.</title>
        <authorList>
            <consortium name="The Broad Institute Genomics Platform"/>
            <consortium name="The Broad Institute Genome Sequencing Center for Infectious Disease"/>
            <person name="Wu L."/>
            <person name="Ma J."/>
        </authorList>
    </citation>
    <scope>NUCLEOTIDE SEQUENCE [LARGE SCALE GENOMIC DNA]</scope>
    <source>
        <strain evidence="2">NBRC 111980</strain>
    </source>
</reference>
<evidence type="ECO:0000313" key="1">
    <source>
        <dbReference type="EMBL" id="GLQ94398.1"/>
    </source>
</evidence>
<name>A0ABQ5XS38_9GAMM</name>
<proteinExistence type="predicted"/>
<organism evidence="1 2">
    <name type="scientific">Dyella acidisoli</name>
    <dbReference type="NCBI Taxonomy" id="1867834"/>
    <lineage>
        <taxon>Bacteria</taxon>
        <taxon>Pseudomonadati</taxon>
        <taxon>Pseudomonadota</taxon>
        <taxon>Gammaproteobacteria</taxon>
        <taxon>Lysobacterales</taxon>
        <taxon>Rhodanobacteraceae</taxon>
        <taxon>Dyella</taxon>
    </lineage>
</organism>
<keyword evidence="2" id="KW-1185">Reference proteome</keyword>
<evidence type="ECO:0008006" key="3">
    <source>
        <dbReference type="Google" id="ProtNLM"/>
    </source>
</evidence>
<comment type="caution">
    <text evidence="1">The sequence shown here is derived from an EMBL/GenBank/DDBJ whole genome shotgun (WGS) entry which is preliminary data.</text>
</comment>
<protein>
    <recommendedName>
        <fullName evidence="3">Secreted protein</fullName>
    </recommendedName>
</protein>
<dbReference type="EMBL" id="BSOB01000046">
    <property type="protein sequence ID" value="GLQ94398.1"/>
    <property type="molecule type" value="Genomic_DNA"/>
</dbReference>
<gene>
    <name evidence="1" type="ORF">GCM10007901_33500</name>
</gene>
<accession>A0ABQ5XS38</accession>
<dbReference type="Proteomes" id="UP001156670">
    <property type="component" value="Unassembled WGS sequence"/>
</dbReference>